<dbReference type="Proteomes" id="UP001428817">
    <property type="component" value="Unassembled WGS sequence"/>
</dbReference>
<accession>A0ABP9PP29</accession>
<gene>
    <name evidence="2" type="ORF">GCM10023321_08400</name>
</gene>
<organism evidence="2 3">
    <name type="scientific">Pseudonocardia eucalypti</name>
    <dbReference type="NCBI Taxonomy" id="648755"/>
    <lineage>
        <taxon>Bacteria</taxon>
        <taxon>Bacillati</taxon>
        <taxon>Actinomycetota</taxon>
        <taxon>Actinomycetes</taxon>
        <taxon>Pseudonocardiales</taxon>
        <taxon>Pseudonocardiaceae</taxon>
        <taxon>Pseudonocardia</taxon>
    </lineage>
</organism>
<keyword evidence="3" id="KW-1185">Reference proteome</keyword>
<protein>
    <submittedName>
        <fullName evidence="2">Uncharacterized protein</fullName>
    </submittedName>
</protein>
<evidence type="ECO:0000313" key="2">
    <source>
        <dbReference type="EMBL" id="GAA5147482.1"/>
    </source>
</evidence>
<evidence type="ECO:0000256" key="1">
    <source>
        <dbReference type="SAM" id="MobiDB-lite"/>
    </source>
</evidence>
<comment type="caution">
    <text evidence="2">The sequence shown here is derived from an EMBL/GenBank/DDBJ whole genome shotgun (WGS) entry which is preliminary data.</text>
</comment>
<name>A0ABP9PP29_9PSEU</name>
<feature type="region of interest" description="Disordered" evidence="1">
    <location>
        <begin position="1"/>
        <end position="32"/>
    </location>
</feature>
<evidence type="ECO:0000313" key="3">
    <source>
        <dbReference type="Proteomes" id="UP001428817"/>
    </source>
</evidence>
<reference evidence="3" key="1">
    <citation type="journal article" date="2019" name="Int. J. Syst. Evol. Microbiol.">
        <title>The Global Catalogue of Microorganisms (GCM) 10K type strain sequencing project: providing services to taxonomists for standard genome sequencing and annotation.</title>
        <authorList>
            <consortium name="The Broad Institute Genomics Platform"/>
            <consortium name="The Broad Institute Genome Sequencing Center for Infectious Disease"/>
            <person name="Wu L."/>
            <person name="Ma J."/>
        </authorList>
    </citation>
    <scope>NUCLEOTIDE SEQUENCE [LARGE SCALE GENOMIC DNA]</scope>
    <source>
        <strain evidence="3">JCM 18303</strain>
    </source>
</reference>
<feature type="compositionally biased region" description="Polar residues" evidence="1">
    <location>
        <begin position="9"/>
        <end position="21"/>
    </location>
</feature>
<sequence>MAGAGASVAGTQGATIRSGTCSRGWAGQGRGGWQCDEAQVALPQPRTAGPSYYGPS</sequence>
<proteinExistence type="predicted"/>
<dbReference type="EMBL" id="BAABJP010000003">
    <property type="protein sequence ID" value="GAA5147482.1"/>
    <property type="molecule type" value="Genomic_DNA"/>
</dbReference>